<dbReference type="PROSITE" id="PS50405">
    <property type="entry name" value="GST_CTER"/>
    <property type="match status" value="1"/>
</dbReference>
<evidence type="ECO:0000259" key="4">
    <source>
        <dbReference type="PROSITE" id="PS50404"/>
    </source>
</evidence>
<dbReference type="PANTHER" id="PTHR44051:SF19">
    <property type="entry name" value="DISULFIDE-BOND OXIDOREDUCTASE YFCG"/>
    <property type="match status" value="1"/>
</dbReference>
<evidence type="ECO:0000256" key="1">
    <source>
        <dbReference type="ARBA" id="ARBA00007409"/>
    </source>
</evidence>
<sequence length="199" mass="22308">MLKLLGRKTSGNVQKVIWLLEETGQPYEREDYGRQFGNTQDAAYLALNPNGKVPTLLDGDIAVWESNTILRYLSKQAGDALYPGDPAVRSRVDRWMDWQLATLNNPYMAIFRESKKAPEERSPDLANHGKELDQQLRILDGALDDGGWLAGAEMSLADICLGPIVERCLNFPVELSALPRLRAWHARVAERDAFKKATA</sequence>
<comment type="caution">
    <text evidence="6">The sequence shown here is derived from an EMBL/GenBank/DDBJ whole genome shotgun (WGS) entry which is preliminary data.</text>
</comment>
<dbReference type="GO" id="GO:0016740">
    <property type="term" value="F:transferase activity"/>
    <property type="evidence" value="ECO:0007669"/>
    <property type="project" value="UniProtKB-KW"/>
</dbReference>
<protein>
    <submittedName>
        <fullName evidence="6">Glutathione S-transferase family protein</fullName>
    </submittedName>
</protein>
<feature type="domain" description="GST N-terminal" evidence="4">
    <location>
        <begin position="1"/>
        <end position="81"/>
    </location>
</feature>
<keyword evidence="7" id="KW-1185">Reference proteome</keyword>
<organism evidence="6 7">
    <name type="scientific">Pelagibius litoralis</name>
    <dbReference type="NCBI Taxonomy" id="374515"/>
    <lineage>
        <taxon>Bacteria</taxon>
        <taxon>Pseudomonadati</taxon>
        <taxon>Pseudomonadota</taxon>
        <taxon>Alphaproteobacteria</taxon>
        <taxon>Rhodospirillales</taxon>
        <taxon>Rhodovibrionaceae</taxon>
        <taxon>Pelagibius</taxon>
    </lineage>
</organism>
<evidence type="ECO:0000259" key="5">
    <source>
        <dbReference type="PROSITE" id="PS50405"/>
    </source>
</evidence>
<dbReference type="SFLD" id="SFLDS00019">
    <property type="entry name" value="Glutathione_Transferase_(cytos"/>
    <property type="match status" value="1"/>
</dbReference>
<dbReference type="Gene3D" id="1.20.1050.10">
    <property type="match status" value="1"/>
</dbReference>
<evidence type="ECO:0000313" key="6">
    <source>
        <dbReference type="EMBL" id="NIA69753.1"/>
    </source>
</evidence>
<dbReference type="SFLD" id="SFLDG00358">
    <property type="entry name" value="Main_(cytGST)"/>
    <property type="match status" value="1"/>
</dbReference>
<dbReference type="InterPro" id="IPR004046">
    <property type="entry name" value="GST_C"/>
</dbReference>
<gene>
    <name evidence="6" type="ORF">HBA54_14210</name>
</gene>
<dbReference type="PANTHER" id="PTHR44051">
    <property type="entry name" value="GLUTATHIONE S-TRANSFERASE-RELATED"/>
    <property type="match status" value="1"/>
</dbReference>
<accession>A0A967EYG0</accession>
<dbReference type="FunFam" id="3.40.30.10:FF:000039">
    <property type="entry name" value="Glutathione S-transferase domain"/>
    <property type="match status" value="1"/>
</dbReference>
<dbReference type="Gene3D" id="3.40.30.10">
    <property type="entry name" value="Glutaredoxin"/>
    <property type="match status" value="1"/>
</dbReference>
<name>A0A967EYG0_9PROT</name>
<evidence type="ECO:0000256" key="3">
    <source>
        <dbReference type="RuleBase" id="RU003494"/>
    </source>
</evidence>
<dbReference type="InterPro" id="IPR010987">
    <property type="entry name" value="Glutathione-S-Trfase_C-like"/>
</dbReference>
<dbReference type="EMBL" id="JAAQPH010000010">
    <property type="protein sequence ID" value="NIA69753.1"/>
    <property type="molecule type" value="Genomic_DNA"/>
</dbReference>
<evidence type="ECO:0000256" key="2">
    <source>
        <dbReference type="ARBA" id="ARBA00022679"/>
    </source>
</evidence>
<proteinExistence type="inferred from homology"/>
<keyword evidence="2" id="KW-0808">Transferase</keyword>
<dbReference type="InterPro" id="IPR004045">
    <property type="entry name" value="Glutathione_S-Trfase_N"/>
</dbReference>
<dbReference type="PROSITE" id="PS50404">
    <property type="entry name" value="GST_NTER"/>
    <property type="match status" value="1"/>
</dbReference>
<dbReference type="Proteomes" id="UP000761264">
    <property type="component" value="Unassembled WGS sequence"/>
</dbReference>
<dbReference type="SFLD" id="SFLDG01150">
    <property type="entry name" value="Main.1:_Beta-like"/>
    <property type="match status" value="1"/>
</dbReference>
<dbReference type="CDD" id="cd03047">
    <property type="entry name" value="GST_N_2"/>
    <property type="match status" value="1"/>
</dbReference>
<dbReference type="InterPro" id="IPR040079">
    <property type="entry name" value="Glutathione_S-Trfase"/>
</dbReference>
<reference evidence="6" key="1">
    <citation type="submission" date="2020-03" db="EMBL/GenBank/DDBJ databases">
        <title>Genome of Pelagibius litoralis DSM 21314T.</title>
        <authorList>
            <person name="Wang G."/>
        </authorList>
    </citation>
    <scope>NUCLEOTIDE SEQUENCE</scope>
    <source>
        <strain evidence="6">DSM 21314</strain>
    </source>
</reference>
<dbReference type="Pfam" id="PF00043">
    <property type="entry name" value="GST_C"/>
    <property type="match status" value="1"/>
</dbReference>
<dbReference type="SUPFAM" id="SSF52833">
    <property type="entry name" value="Thioredoxin-like"/>
    <property type="match status" value="1"/>
</dbReference>
<dbReference type="InterPro" id="IPR036249">
    <property type="entry name" value="Thioredoxin-like_sf"/>
</dbReference>
<dbReference type="Pfam" id="PF02798">
    <property type="entry name" value="GST_N"/>
    <property type="match status" value="1"/>
</dbReference>
<evidence type="ECO:0000313" key="7">
    <source>
        <dbReference type="Proteomes" id="UP000761264"/>
    </source>
</evidence>
<feature type="domain" description="GST C-terminal" evidence="5">
    <location>
        <begin position="85"/>
        <end position="199"/>
    </location>
</feature>
<dbReference type="AlphaFoldDB" id="A0A967EYG0"/>
<dbReference type="InterPro" id="IPR036282">
    <property type="entry name" value="Glutathione-S-Trfase_C_sf"/>
</dbReference>
<comment type="similarity">
    <text evidence="1 3">Belongs to the GST superfamily.</text>
</comment>
<dbReference type="SUPFAM" id="SSF47616">
    <property type="entry name" value="GST C-terminal domain-like"/>
    <property type="match status" value="1"/>
</dbReference>
<dbReference type="RefSeq" id="WP_167225661.1">
    <property type="nucleotide sequence ID" value="NZ_JAAQPH010000010.1"/>
</dbReference>